<organism evidence="2 3">
    <name type="scientific">candidate division WOR-1 bacterium RIFOXYC2_FULL_41_25</name>
    <dbReference type="NCBI Taxonomy" id="1802586"/>
    <lineage>
        <taxon>Bacteria</taxon>
        <taxon>Bacillati</taxon>
        <taxon>Saganbacteria</taxon>
    </lineage>
</organism>
<dbReference type="EMBL" id="MEUI01000021">
    <property type="protein sequence ID" value="OGC34168.1"/>
    <property type="molecule type" value="Genomic_DNA"/>
</dbReference>
<evidence type="ECO:0000313" key="2">
    <source>
        <dbReference type="EMBL" id="OGC34168.1"/>
    </source>
</evidence>
<dbReference type="Pfam" id="PF01863">
    <property type="entry name" value="YgjP-like"/>
    <property type="match status" value="1"/>
</dbReference>
<dbReference type="PANTHER" id="PTHR30399">
    <property type="entry name" value="UNCHARACTERIZED PROTEIN YGJP"/>
    <property type="match status" value="1"/>
</dbReference>
<accession>A0A1F4TN88</accession>
<gene>
    <name evidence="2" type="ORF">A2462_08065</name>
</gene>
<comment type="caution">
    <text evidence="2">The sequence shown here is derived from an EMBL/GenBank/DDBJ whole genome shotgun (WGS) entry which is preliminary data.</text>
</comment>
<dbReference type="AlphaFoldDB" id="A0A1F4TN88"/>
<protein>
    <recommendedName>
        <fullName evidence="1">YgjP-like metallopeptidase domain-containing protein</fullName>
    </recommendedName>
</protein>
<dbReference type="CDD" id="cd07344">
    <property type="entry name" value="M48_yhfN_like"/>
    <property type="match status" value="1"/>
</dbReference>
<dbReference type="InterPro" id="IPR053136">
    <property type="entry name" value="UTP_pyrophosphatase-like"/>
</dbReference>
<evidence type="ECO:0000259" key="1">
    <source>
        <dbReference type="Pfam" id="PF01863"/>
    </source>
</evidence>
<dbReference type="PANTHER" id="PTHR30399:SF1">
    <property type="entry name" value="UTP PYROPHOSPHATASE"/>
    <property type="match status" value="1"/>
</dbReference>
<dbReference type="Gene3D" id="3.30.2010.10">
    <property type="entry name" value="Metalloproteases ('zincins'), catalytic domain"/>
    <property type="match status" value="1"/>
</dbReference>
<dbReference type="Proteomes" id="UP000177309">
    <property type="component" value="Unassembled WGS sequence"/>
</dbReference>
<sequence length="168" mass="19363">MSLEVKIVRSQNRQKTISARLVGDVIQITAPAGIPQDRLDEIVAKLKARIEKKLQKKQLNAQVDLHDVAHKLNHKYFGGELKIESIEYSTNQNTVHGNCNYKNKTIRISHRLANMPEWVRDYVIVHELAHIIEPNHGESFWKIVSRYELSERARGFLLAKGWEEDVGC</sequence>
<evidence type="ECO:0000313" key="3">
    <source>
        <dbReference type="Proteomes" id="UP000177309"/>
    </source>
</evidence>
<dbReference type="InterPro" id="IPR002725">
    <property type="entry name" value="YgjP-like_metallopeptidase"/>
</dbReference>
<proteinExistence type="predicted"/>
<reference evidence="2 3" key="1">
    <citation type="journal article" date="2016" name="Nat. Commun.">
        <title>Thousands of microbial genomes shed light on interconnected biogeochemical processes in an aquifer system.</title>
        <authorList>
            <person name="Anantharaman K."/>
            <person name="Brown C.T."/>
            <person name="Hug L.A."/>
            <person name="Sharon I."/>
            <person name="Castelle C.J."/>
            <person name="Probst A.J."/>
            <person name="Thomas B.C."/>
            <person name="Singh A."/>
            <person name="Wilkins M.J."/>
            <person name="Karaoz U."/>
            <person name="Brodie E.L."/>
            <person name="Williams K.H."/>
            <person name="Hubbard S.S."/>
            <person name="Banfield J.F."/>
        </authorList>
    </citation>
    <scope>NUCLEOTIDE SEQUENCE [LARGE SCALE GENOMIC DNA]</scope>
</reference>
<feature type="domain" description="YgjP-like metallopeptidase" evidence="1">
    <location>
        <begin position="91"/>
        <end position="147"/>
    </location>
</feature>
<name>A0A1F4TN88_UNCSA</name>